<dbReference type="Gene3D" id="1.10.150.650">
    <property type="match status" value="1"/>
</dbReference>
<dbReference type="CDD" id="cd07438">
    <property type="entry name" value="PHP_HisPPase_AMP"/>
    <property type="match status" value="1"/>
</dbReference>
<dbReference type="Gene3D" id="3.20.20.140">
    <property type="entry name" value="Metal-dependent hydrolases"/>
    <property type="match status" value="1"/>
</dbReference>
<sequence>MTIPQPPTLCIDLHCHSTASDGALAPTDLVARAAEKGVTHLALTDHDTLNGLPEAARAASESGITLVSGIELSCLWKGRTIHVVGLDFDREDPAFTARVAQQTDNRRARAAMIAERLQRLKVPDLLERATARAGGDVPGRPHFAEALIEAGVVRNAAQAFKRYLGAGKPGDVRAYWPELPEVVQWITDAGGIAVLAHPRKYKLTATKLRELTAEFRRAGGQGIEVSTSGQSSGDLGFLAELCRRNEMWASQGSDFHFPGAPWCELGNIMKMPDGLEPVWHHFHEPAGVAAPA</sequence>
<dbReference type="OrthoDB" id="9804333at2"/>
<protein>
    <recommendedName>
        <fullName evidence="1">Polymerase/histidinol phosphatase N-terminal domain-containing protein</fullName>
    </recommendedName>
</protein>
<proteinExistence type="predicted"/>
<dbReference type="SMART" id="SM00481">
    <property type="entry name" value="POLIIIAc"/>
    <property type="match status" value="1"/>
</dbReference>
<feature type="domain" description="Polymerase/histidinol phosphatase N-terminal" evidence="1">
    <location>
        <begin position="11"/>
        <end position="76"/>
    </location>
</feature>
<dbReference type="PANTHER" id="PTHR42924:SF3">
    <property type="entry name" value="POLYMERASE_HISTIDINOL PHOSPHATASE N-TERMINAL DOMAIN-CONTAINING PROTEIN"/>
    <property type="match status" value="1"/>
</dbReference>
<dbReference type="InterPro" id="IPR004013">
    <property type="entry name" value="PHP_dom"/>
</dbReference>
<evidence type="ECO:0000313" key="2">
    <source>
        <dbReference type="EMBL" id="SFM77990.1"/>
    </source>
</evidence>
<evidence type="ECO:0000259" key="1">
    <source>
        <dbReference type="SMART" id="SM00481"/>
    </source>
</evidence>
<dbReference type="GO" id="GO:0004534">
    <property type="term" value="F:5'-3' RNA exonuclease activity"/>
    <property type="evidence" value="ECO:0007669"/>
    <property type="project" value="TreeGrafter"/>
</dbReference>
<dbReference type="InterPro" id="IPR016195">
    <property type="entry name" value="Pol/histidinol_Pase-like"/>
</dbReference>
<keyword evidence="3" id="KW-1185">Reference proteome</keyword>
<dbReference type="EMBL" id="FOUR01000002">
    <property type="protein sequence ID" value="SFM77990.1"/>
    <property type="molecule type" value="Genomic_DNA"/>
</dbReference>
<gene>
    <name evidence="2" type="ORF">SAMN04487961_1215</name>
</gene>
<name>A0A1I4TN52_9GAMM</name>
<dbReference type="PANTHER" id="PTHR42924">
    <property type="entry name" value="EXONUCLEASE"/>
    <property type="match status" value="1"/>
</dbReference>
<evidence type="ECO:0000313" key="3">
    <source>
        <dbReference type="Proteomes" id="UP000199339"/>
    </source>
</evidence>
<dbReference type="Pfam" id="PF02811">
    <property type="entry name" value="PHP"/>
    <property type="match status" value="1"/>
</dbReference>
<dbReference type="InterPro" id="IPR052018">
    <property type="entry name" value="PHP_domain"/>
</dbReference>
<dbReference type="SUPFAM" id="SSF89550">
    <property type="entry name" value="PHP domain-like"/>
    <property type="match status" value="1"/>
</dbReference>
<dbReference type="GO" id="GO:0035312">
    <property type="term" value="F:5'-3' DNA exonuclease activity"/>
    <property type="evidence" value="ECO:0007669"/>
    <property type="project" value="TreeGrafter"/>
</dbReference>
<dbReference type="Proteomes" id="UP000199339">
    <property type="component" value="Unassembled WGS sequence"/>
</dbReference>
<accession>A0A1I4TN52</accession>
<dbReference type="InterPro" id="IPR003141">
    <property type="entry name" value="Pol/His_phosphatase_N"/>
</dbReference>
<dbReference type="RefSeq" id="WP_092000182.1">
    <property type="nucleotide sequence ID" value="NZ_FOUR01000002.1"/>
</dbReference>
<dbReference type="AlphaFoldDB" id="A0A1I4TN52"/>
<reference evidence="3" key="1">
    <citation type="submission" date="2016-10" db="EMBL/GenBank/DDBJ databases">
        <authorList>
            <person name="Varghese N."/>
            <person name="Submissions S."/>
        </authorList>
    </citation>
    <scope>NUCLEOTIDE SEQUENCE [LARGE SCALE GENOMIC DNA]</scope>
    <source>
        <strain evidence="3">CGMCC 1.6775</strain>
    </source>
</reference>
<organism evidence="2 3">
    <name type="scientific">Marinobacter pelagius</name>
    <dbReference type="NCBI Taxonomy" id="379482"/>
    <lineage>
        <taxon>Bacteria</taxon>
        <taxon>Pseudomonadati</taxon>
        <taxon>Pseudomonadota</taxon>
        <taxon>Gammaproteobacteria</taxon>
        <taxon>Pseudomonadales</taxon>
        <taxon>Marinobacteraceae</taxon>
        <taxon>Marinobacter</taxon>
    </lineage>
</organism>